<evidence type="ECO:0000313" key="1">
    <source>
        <dbReference type="EMBL" id="TGY97719.1"/>
    </source>
</evidence>
<sequence length="283" mass="33222">MYKEKFNPSQIMTEKYFEFHHTYNEMPPTVEFHQHPFYEIFFFLSGNVNYIIEGKNYNLRPGDVLLTSSSDIHRPDIRPGRPYERIVIWLADDFFGHLLEFYGEDLTACFTDSAIQDYRLIRPDSQNILHLKQLCAKISEAKRSRELGSYALASAYLTEFLVHISRAYYDAPDSVKYDVTENEKVNQILLYINENLTEDLSLEHLAARHYTSKYYLSRQFKQFTGLSLYQYIMKKRLIVSRNMLRSGSTVMDACFQCGFGDYSNFLKAFKREFGKTPSAYSKA</sequence>
<proteinExistence type="predicted"/>
<reference evidence="1" key="1">
    <citation type="submission" date="2019-04" db="EMBL/GenBank/DDBJ databases">
        <title>Microbes associate with the intestines of laboratory mice.</title>
        <authorList>
            <person name="Navarre W."/>
            <person name="Wong E."/>
            <person name="Huang K."/>
            <person name="Tropini C."/>
            <person name="Ng K."/>
            <person name="Yu B."/>
        </authorList>
    </citation>
    <scope>NUCLEOTIDE SEQUENCE</scope>
    <source>
        <strain evidence="1">NM01_1-7b</strain>
    </source>
</reference>
<comment type="caution">
    <text evidence="1">The sequence shown here is derived from an EMBL/GenBank/DDBJ whole genome shotgun (WGS) entry which is preliminary data.</text>
</comment>
<name>A0AC61S1E9_9FIRM</name>
<dbReference type="Proteomes" id="UP000304953">
    <property type="component" value="Unassembled WGS sequence"/>
</dbReference>
<protein>
    <submittedName>
        <fullName evidence="1">AraC family transcriptional regulator</fullName>
    </submittedName>
</protein>
<organism evidence="1 2">
    <name type="scientific">Petralouisia muris</name>
    <dbReference type="NCBI Taxonomy" id="3032872"/>
    <lineage>
        <taxon>Bacteria</taxon>
        <taxon>Bacillati</taxon>
        <taxon>Bacillota</taxon>
        <taxon>Clostridia</taxon>
        <taxon>Lachnospirales</taxon>
        <taxon>Lachnospiraceae</taxon>
        <taxon>Petralouisia</taxon>
    </lineage>
</organism>
<accession>A0AC61S1E9</accession>
<dbReference type="EMBL" id="SRYA01000005">
    <property type="protein sequence ID" value="TGY97719.1"/>
    <property type="molecule type" value="Genomic_DNA"/>
</dbReference>
<evidence type="ECO:0000313" key="2">
    <source>
        <dbReference type="Proteomes" id="UP000304953"/>
    </source>
</evidence>
<keyword evidence="2" id="KW-1185">Reference proteome</keyword>
<gene>
    <name evidence="1" type="ORF">E5329_03695</name>
</gene>